<organism evidence="1 2">
    <name type="scientific">Collybiopsis confluens</name>
    <dbReference type="NCBI Taxonomy" id="2823264"/>
    <lineage>
        <taxon>Eukaryota</taxon>
        <taxon>Fungi</taxon>
        <taxon>Dikarya</taxon>
        <taxon>Basidiomycota</taxon>
        <taxon>Agaricomycotina</taxon>
        <taxon>Agaricomycetes</taxon>
        <taxon>Agaricomycetidae</taxon>
        <taxon>Agaricales</taxon>
        <taxon>Marasmiineae</taxon>
        <taxon>Omphalotaceae</taxon>
        <taxon>Collybiopsis</taxon>
    </lineage>
</organism>
<gene>
    <name evidence="1" type="ORF">D9757_014220</name>
</gene>
<dbReference type="Proteomes" id="UP000518752">
    <property type="component" value="Unassembled WGS sequence"/>
</dbReference>
<dbReference type="AlphaFoldDB" id="A0A8H5CWS7"/>
<dbReference type="EMBL" id="JAACJN010000309">
    <property type="protein sequence ID" value="KAF5349370.1"/>
    <property type="molecule type" value="Genomic_DNA"/>
</dbReference>
<protein>
    <submittedName>
        <fullName evidence="1">Uncharacterized protein</fullName>
    </submittedName>
</protein>
<sequence>MFGVEMRLELRRWSGRRKDDWLRGRWSTLPLSKSYELILRTRLRPSLHLLLISAGSGNSTIRIPVVSKPYVFVLQLDQNDLVTLLVWVRNWSRPVARRIESSLALSAGAECGMAVELRSAMLGAWLADKCEVSAEGKGSRWRMEAGRQ</sequence>
<name>A0A8H5CWS7_9AGAR</name>
<accession>A0A8H5CWS7</accession>
<comment type="caution">
    <text evidence="1">The sequence shown here is derived from an EMBL/GenBank/DDBJ whole genome shotgun (WGS) entry which is preliminary data.</text>
</comment>
<evidence type="ECO:0000313" key="1">
    <source>
        <dbReference type="EMBL" id="KAF5349370.1"/>
    </source>
</evidence>
<proteinExistence type="predicted"/>
<evidence type="ECO:0000313" key="2">
    <source>
        <dbReference type="Proteomes" id="UP000518752"/>
    </source>
</evidence>
<keyword evidence="2" id="KW-1185">Reference proteome</keyword>
<reference evidence="1 2" key="1">
    <citation type="journal article" date="2020" name="ISME J.">
        <title>Uncovering the hidden diversity of litter-decomposition mechanisms in mushroom-forming fungi.</title>
        <authorList>
            <person name="Floudas D."/>
            <person name="Bentzer J."/>
            <person name="Ahren D."/>
            <person name="Johansson T."/>
            <person name="Persson P."/>
            <person name="Tunlid A."/>
        </authorList>
    </citation>
    <scope>NUCLEOTIDE SEQUENCE [LARGE SCALE GENOMIC DNA]</scope>
    <source>
        <strain evidence="1 2">CBS 406.79</strain>
    </source>
</reference>